<feature type="transmembrane region" description="Helical" evidence="7">
    <location>
        <begin position="59"/>
        <end position="83"/>
    </location>
</feature>
<protein>
    <recommendedName>
        <fullName evidence="7">Copper transport protein</fullName>
    </recommendedName>
</protein>
<evidence type="ECO:0000256" key="4">
    <source>
        <dbReference type="ARBA" id="ARBA00022989"/>
    </source>
</evidence>
<dbReference type="OrthoDB" id="73901at2759"/>
<keyword evidence="6 7" id="KW-0472">Membrane</keyword>
<keyword evidence="7" id="KW-0406">Ion transport</keyword>
<reference evidence="11 12" key="1">
    <citation type="journal article" date="2020" name="Nat. Food">
        <title>A phased Vanilla planifolia genome enables genetic improvement of flavour and production.</title>
        <authorList>
            <person name="Hasing T."/>
            <person name="Tang H."/>
            <person name="Brym M."/>
            <person name="Khazi F."/>
            <person name="Huang T."/>
            <person name="Chambers A.H."/>
        </authorList>
    </citation>
    <scope>NUCLEOTIDE SEQUENCE [LARGE SCALE GENOMIC DNA]</scope>
    <source>
        <tissue evidence="9">Leaf</tissue>
    </source>
</reference>
<evidence type="ECO:0000256" key="3">
    <source>
        <dbReference type="ARBA" id="ARBA00022796"/>
    </source>
</evidence>
<organism evidence="9 11">
    <name type="scientific">Vanilla planifolia</name>
    <name type="common">Vanilla</name>
    <dbReference type="NCBI Taxonomy" id="51239"/>
    <lineage>
        <taxon>Eukaryota</taxon>
        <taxon>Viridiplantae</taxon>
        <taxon>Streptophyta</taxon>
        <taxon>Embryophyta</taxon>
        <taxon>Tracheophyta</taxon>
        <taxon>Spermatophyta</taxon>
        <taxon>Magnoliopsida</taxon>
        <taxon>Liliopsida</taxon>
        <taxon>Asparagales</taxon>
        <taxon>Orchidaceae</taxon>
        <taxon>Vanilloideae</taxon>
        <taxon>Vanilleae</taxon>
        <taxon>Vanilla</taxon>
    </lineage>
</organism>
<name>A0A835Q063_VANPL</name>
<feature type="transmembrane region" description="Helical" evidence="7">
    <location>
        <begin position="95"/>
        <end position="116"/>
    </location>
</feature>
<sequence>MDMDGGMPGMAQPSSSPATPTAGMNHGNMMGDGAMAHMAFFWGDRSQILFAGWPGERGLGVYFLALVLVAAAAAGEEFLHLIFHRGPLCFGHGNKATACLAGTAVHALQMGLHYLVMLAVMSFNGGVLLAAVVGHAVGFFVARSGMFQWDRVGGTTEEQIGKGRPAVMENS</sequence>
<evidence type="ECO:0000256" key="8">
    <source>
        <dbReference type="SAM" id="MobiDB-lite"/>
    </source>
</evidence>
<dbReference type="AlphaFoldDB" id="A0A835Q063"/>
<evidence type="ECO:0000256" key="6">
    <source>
        <dbReference type="ARBA" id="ARBA00023136"/>
    </source>
</evidence>
<dbReference type="GO" id="GO:0005375">
    <property type="term" value="F:copper ion transmembrane transporter activity"/>
    <property type="evidence" value="ECO:0007669"/>
    <property type="project" value="UniProtKB-UniRule"/>
</dbReference>
<dbReference type="InterPro" id="IPR007274">
    <property type="entry name" value="Cop_transporter"/>
</dbReference>
<evidence type="ECO:0000313" key="9">
    <source>
        <dbReference type="EMBL" id="KAG0463791.1"/>
    </source>
</evidence>
<keyword evidence="7" id="KW-0813">Transport</keyword>
<accession>A0A835Q063</accession>
<evidence type="ECO:0000313" key="12">
    <source>
        <dbReference type="Proteomes" id="UP000639772"/>
    </source>
</evidence>
<evidence type="ECO:0000256" key="2">
    <source>
        <dbReference type="ARBA" id="ARBA00022692"/>
    </source>
</evidence>
<proteinExistence type="inferred from homology"/>
<comment type="caution">
    <text evidence="9">The sequence shown here is derived from an EMBL/GenBank/DDBJ whole genome shotgun (WGS) entry which is preliminary data.</text>
</comment>
<evidence type="ECO:0000256" key="1">
    <source>
        <dbReference type="ARBA" id="ARBA00006921"/>
    </source>
</evidence>
<keyword evidence="5 7" id="KW-0186">Copper</keyword>
<keyword evidence="3 7" id="KW-0187">Copper transport</keyword>
<feature type="transmembrane region" description="Helical" evidence="7">
    <location>
        <begin position="122"/>
        <end position="142"/>
    </location>
</feature>
<keyword evidence="4 7" id="KW-1133">Transmembrane helix</keyword>
<comment type="subcellular location">
    <subcellularLocation>
        <location evidence="7">Membrane</location>
        <topology evidence="7">Multi-pass membrane protein</topology>
    </subcellularLocation>
</comment>
<dbReference type="Pfam" id="PF04145">
    <property type="entry name" value="Ctr"/>
    <property type="match status" value="1"/>
</dbReference>
<dbReference type="PANTHER" id="PTHR12483:SF42">
    <property type="entry name" value="COPPER TRANSPORTER 4"/>
    <property type="match status" value="1"/>
</dbReference>
<comment type="similarity">
    <text evidence="1 7">Belongs to the copper transporter (Ctr) (TC 1.A.56) family. SLC31A subfamily.</text>
</comment>
<dbReference type="Proteomes" id="UP000639772">
    <property type="component" value="Chromosome 10"/>
</dbReference>
<gene>
    <name evidence="10" type="ORF">HPP92_019376</name>
    <name evidence="9" type="ORF">HPP92_019860</name>
</gene>
<dbReference type="Proteomes" id="UP000636800">
    <property type="component" value="Chromosome 10"/>
</dbReference>
<evidence type="ECO:0000313" key="11">
    <source>
        <dbReference type="Proteomes" id="UP000636800"/>
    </source>
</evidence>
<evidence type="ECO:0000256" key="5">
    <source>
        <dbReference type="ARBA" id="ARBA00023008"/>
    </source>
</evidence>
<dbReference type="PANTHER" id="PTHR12483">
    <property type="entry name" value="SOLUTE CARRIER FAMILY 31 COPPER TRANSPORTERS"/>
    <property type="match status" value="1"/>
</dbReference>
<dbReference type="EMBL" id="JADCNL010000010">
    <property type="protein sequence ID" value="KAG0463791.1"/>
    <property type="molecule type" value="Genomic_DNA"/>
</dbReference>
<evidence type="ECO:0000313" key="10">
    <source>
        <dbReference type="EMBL" id="KAG0465212.1"/>
    </source>
</evidence>
<dbReference type="EMBL" id="JADCNM010000010">
    <property type="protein sequence ID" value="KAG0465212.1"/>
    <property type="molecule type" value="Genomic_DNA"/>
</dbReference>
<dbReference type="GO" id="GO:0005886">
    <property type="term" value="C:plasma membrane"/>
    <property type="evidence" value="ECO:0007669"/>
    <property type="project" value="TreeGrafter"/>
</dbReference>
<keyword evidence="11" id="KW-1185">Reference proteome</keyword>
<evidence type="ECO:0000256" key="7">
    <source>
        <dbReference type="RuleBase" id="RU367022"/>
    </source>
</evidence>
<feature type="region of interest" description="Disordered" evidence="8">
    <location>
        <begin position="1"/>
        <end position="23"/>
    </location>
</feature>
<keyword evidence="2 7" id="KW-0812">Transmembrane</keyword>